<evidence type="ECO:0000259" key="1">
    <source>
        <dbReference type="Pfam" id="PF01323"/>
    </source>
</evidence>
<dbReference type="Pfam" id="PF01323">
    <property type="entry name" value="DSBA"/>
    <property type="match status" value="1"/>
</dbReference>
<reference evidence="2 3" key="1">
    <citation type="submission" date="2017-03" db="EMBL/GenBank/DDBJ databases">
        <title>Genomes of endolithic fungi from Antarctica.</title>
        <authorList>
            <person name="Coleine C."/>
            <person name="Masonjones S."/>
            <person name="Stajich J.E."/>
        </authorList>
    </citation>
    <scope>NUCLEOTIDE SEQUENCE [LARGE SCALE GENOMIC DNA]</scope>
    <source>
        <strain evidence="2 3">CCFEE 5187</strain>
    </source>
</reference>
<dbReference type="GO" id="GO:0005739">
    <property type="term" value="C:mitochondrion"/>
    <property type="evidence" value="ECO:0007669"/>
    <property type="project" value="TreeGrafter"/>
</dbReference>
<dbReference type="InterPro" id="IPR051924">
    <property type="entry name" value="GST_Kappa/NadH"/>
</dbReference>
<keyword evidence="3" id="KW-1185">Reference proteome</keyword>
<dbReference type="GO" id="GO:0005777">
    <property type="term" value="C:peroxisome"/>
    <property type="evidence" value="ECO:0007669"/>
    <property type="project" value="TreeGrafter"/>
</dbReference>
<dbReference type="GO" id="GO:0006749">
    <property type="term" value="P:glutathione metabolic process"/>
    <property type="evidence" value="ECO:0007669"/>
    <property type="project" value="TreeGrafter"/>
</dbReference>
<dbReference type="Proteomes" id="UP000308768">
    <property type="component" value="Unassembled WGS sequence"/>
</dbReference>
<dbReference type="PANTHER" id="PTHR42943">
    <property type="entry name" value="GLUTATHIONE S-TRANSFERASE KAPPA"/>
    <property type="match status" value="1"/>
</dbReference>
<dbReference type="STRING" id="331657.A0A4U0X062"/>
<dbReference type="AlphaFoldDB" id="A0A4U0X062"/>
<organism evidence="2 3">
    <name type="scientific">Cryomyces minteri</name>
    <dbReference type="NCBI Taxonomy" id="331657"/>
    <lineage>
        <taxon>Eukaryota</taxon>
        <taxon>Fungi</taxon>
        <taxon>Dikarya</taxon>
        <taxon>Ascomycota</taxon>
        <taxon>Pezizomycotina</taxon>
        <taxon>Dothideomycetes</taxon>
        <taxon>Dothideomycetes incertae sedis</taxon>
        <taxon>Cryomyces</taxon>
    </lineage>
</organism>
<protein>
    <recommendedName>
        <fullName evidence="1">DSBA-like thioredoxin domain-containing protein</fullName>
    </recommendedName>
</protein>
<evidence type="ECO:0000313" key="3">
    <source>
        <dbReference type="Proteomes" id="UP000308768"/>
    </source>
</evidence>
<sequence length="109" mass="12698">MVYIKETFPVPKFEHVFRELWIAMWEQQMDLSKPDVMAEVLARHFSAEEVEQVMRAADDPVYKQKLLDNTQKVLGLGAFGAPWMWVRNAKGDAEPFFGSDREEYDESVV</sequence>
<comment type="caution">
    <text evidence="2">The sequence shown here is derived from an EMBL/GenBank/DDBJ whole genome shotgun (WGS) entry which is preliminary data.</text>
</comment>
<dbReference type="GO" id="GO:0004364">
    <property type="term" value="F:glutathione transferase activity"/>
    <property type="evidence" value="ECO:0007669"/>
    <property type="project" value="TreeGrafter"/>
</dbReference>
<dbReference type="SUPFAM" id="SSF52833">
    <property type="entry name" value="Thioredoxin-like"/>
    <property type="match status" value="1"/>
</dbReference>
<evidence type="ECO:0000313" key="2">
    <source>
        <dbReference type="EMBL" id="TKA68957.1"/>
    </source>
</evidence>
<gene>
    <name evidence="2" type="ORF">B0A49_04663</name>
</gene>
<proteinExistence type="predicted"/>
<dbReference type="GO" id="GO:0004602">
    <property type="term" value="F:glutathione peroxidase activity"/>
    <property type="evidence" value="ECO:0007669"/>
    <property type="project" value="TreeGrafter"/>
</dbReference>
<dbReference type="EMBL" id="NAJN01000770">
    <property type="protein sequence ID" value="TKA68957.1"/>
    <property type="molecule type" value="Genomic_DNA"/>
</dbReference>
<dbReference type="InterPro" id="IPR036249">
    <property type="entry name" value="Thioredoxin-like_sf"/>
</dbReference>
<accession>A0A4U0X062</accession>
<dbReference type="Gene3D" id="3.40.30.10">
    <property type="entry name" value="Glutaredoxin"/>
    <property type="match status" value="1"/>
</dbReference>
<dbReference type="PANTHER" id="PTHR42943:SF13">
    <property type="entry name" value="GLUTATHIONE S-TRANSFERASE KAPPA-RELATED"/>
    <property type="match status" value="1"/>
</dbReference>
<feature type="domain" description="DSBA-like thioredoxin" evidence="1">
    <location>
        <begin position="13"/>
        <end position="103"/>
    </location>
</feature>
<dbReference type="OrthoDB" id="4664297at2759"/>
<name>A0A4U0X062_9PEZI</name>
<dbReference type="InterPro" id="IPR001853">
    <property type="entry name" value="DSBA-like_thioredoxin_dom"/>
</dbReference>